<sequence>MNKIRLLTILLLLPLNFIPAQEPVRSAHYDSRLQVFEQETPICHQEIVMLGNSLTQNGGDWNTRLGKKLIRNRGIIGDDAQGIYDRLDEITSGHPRKIFLLAGVNDLSHDLTVDSIVAQLTKVIDKIRKDSPQTRLYVQSLLPINESFNRYQRLNGKSDSIPAINRKLKKVAKSRKARFINLFPRFTAHDARSLRPELTTDGLHLNESGYVIWCKALKKRF</sequence>
<comment type="caution">
    <text evidence="3">The sequence shown here is derived from an EMBL/GenBank/DDBJ whole genome shotgun (WGS) entry which is preliminary data.</text>
</comment>
<dbReference type="RefSeq" id="WP_081741296.1">
    <property type="nucleotide sequence ID" value="NZ_JACIER010000010.1"/>
</dbReference>
<dbReference type="Pfam" id="PF13472">
    <property type="entry name" value="Lipase_GDSL_2"/>
    <property type="match status" value="1"/>
</dbReference>
<evidence type="ECO:0000259" key="2">
    <source>
        <dbReference type="Pfam" id="PF13472"/>
    </source>
</evidence>
<dbReference type="InterPro" id="IPR051532">
    <property type="entry name" value="Ester_Hydrolysis_Enzymes"/>
</dbReference>
<dbReference type="InterPro" id="IPR036514">
    <property type="entry name" value="SGNH_hydro_sf"/>
</dbReference>
<dbReference type="Proteomes" id="UP000560658">
    <property type="component" value="Unassembled WGS sequence"/>
</dbReference>
<dbReference type="Gene3D" id="3.40.50.1110">
    <property type="entry name" value="SGNH hydrolase"/>
    <property type="match status" value="1"/>
</dbReference>
<dbReference type="PANTHER" id="PTHR30383:SF5">
    <property type="entry name" value="SGNH HYDROLASE-TYPE ESTERASE DOMAIN-CONTAINING PROTEIN"/>
    <property type="match status" value="1"/>
</dbReference>
<keyword evidence="4" id="KW-1185">Reference proteome</keyword>
<protein>
    <submittedName>
        <fullName evidence="3">Lysophospholipase L1-like esterase</fullName>
    </submittedName>
</protein>
<feature type="signal peptide" evidence="1">
    <location>
        <begin position="1"/>
        <end position="20"/>
    </location>
</feature>
<keyword evidence="1" id="KW-0732">Signal</keyword>
<dbReference type="AlphaFoldDB" id="A0A840D1U3"/>
<feature type="chain" id="PRO_5032322783" evidence="1">
    <location>
        <begin position="21"/>
        <end position="221"/>
    </location>
</feature>
<evidence type="ECO:0000256" key="1">
    <source>
        <dbReference type="SAM" id="SignalP"/>
    </source>
</evidence>
<reference evidence="3" key="1">
    <citation type="submission" date="2020-08" db="EMBL/GenBank/DDBJ databases">
        <title>Genomic Encyclopedia of Type Strains, Phase IV (KMG-IV): sequencing the most valuable type-strain genomes for metagenomic binning, comparative biology and taxonomic classification.</title>
        <authorList>
            <person name="Goeker M."/>
        </authorList>
    </citation>
    <scope>NUCLEOTIDE SEQUENCE [LARGE SCALE GENOMIC DNA]</scope>
    <source>
        <strain evidence="3">DSM 105720</strain>
    </source>
</reference>
<evidence type="ECO:0000313" key="4">
    <source>
        <dbReference type="Proteomes" id="UP000560658"/>
    </source>
</evidence>
<feature type="domain" description="SGNH hydrolase-type esterase" evidence="2">
    <location>
        <begin position="50"/>
        <end position="210"/>
    </location>
</feature>
<evidence type="ECO:0000313" key="3">
    <source>
        <dbReference type="EMBL" id="MBB4044779.1"/>
    </source>
</evidence>
<dbReference type="PANTHER" id="PTHR30383">
    <property type="entry name" value="THIOESTERASE 1/PROTEASE 1/LYSOPHOSPHOLIPASE L1"/>
    <property type="match status" value="1"/>
</dbReference>
<name>A0A840D1U3_9BACE</name>
<dbReference type="InterPro" id="IPR013830">
    <property type="entry name" value="SGNH_hydro"/>
</dbReference>
<organism evidence="3 4">
    <name type="scientific">Bacteroides reticulotermitis</name>
    <dbReference type="NCBI Taxonomy" id="1133319"/>
    <lineage>
        <taxon>Bacteria</taxon>
        <taxon>Pseudomonadati</taxon>
        <taxon>Bacteroidota</taxon>
        <taxon>Bacteroidia</taxon>
        <taxon>Bacteroidales</taxon>
        <taxon>Bacteroidaceae</taxon>
        <taxon>Bacteroides</taxon>
    </lineage>
</organism>
<dbReference type="GO" id="GO:0004622">
    <property type="term" value="F:phosphatidylcholine lysophospholipase activity"/>
    <property type="evidence" value="ECO:0007669"/>
    <property type="project" value="TreeGrafter"/>
</dbReference>
<dbReference type="EMBL" id="JACIER010000010">
    <property type="protein sequence ID" value="MBB4044779.1"/>
    <property type="molecule type" value="Genomic_DNA"/>
</dbReference>
<dbReference type="SUPFAM" id="SSF52266">
    <property type="entry name" value="SGNH hydrolase"/>
    <property type="match status" value="1"/>
</dbReference>
<accession>A0A840D1U3</accession>
<proteinExistence type="predicted"/>
<gene>
    <name evidence="3" type="ORF">GGR06_002577</name>
</gene>